<dbReference type="RefSeq" id="WP_066404535.1">
    <property type="nucleotide sequence ID" value="NZ_CP011390.1"/>
</dbReference>
<keyword evidence="4" id="KW-1185">Reference proteome</keyword>
<reference evidence="4" key="1">
    <citation type="submission" date="2015-01" db="EMBL/GenBank/DDBJ databases">
        <title>Flavisolibacter sp./LCS9/ whole genome sequencing.</title>
        <authorList>
            <person name="Kim M.K."/>
            <person name="Srinivasan S."/>
            <person name="Lee J.-J."/>
        </authorList>
    </citation>
    <scope>NUCLEOTIDE SEQUENCE [LARGE SCALE GENOMIC DNA]</scope>
    <source>
        <strain evidence="4">LCS9</strain>
    </source>
</reference>
<accession>A0A172TVG5</accession>
<feature type="chain" id="PRO_5008001216" evidence="2">
    <location>
        <begin position="19"/>
        <end position="122"/>
    </location>
</feature>
<dbReference type="KEGG" id="fla:SY85_11240"/>
<evidence type="ECO:0000313" key="3">
    <source>
        <dbReference type="EMBL" id="ANE50992.1"/>
    </source>
</evidence>
<sequence>MKRLLIVAFVLTVTNLSAQEFQLDINKLIERSKFSTIKKDTSKPTLRHPFAFDLKLLAPKSFNREPGIYTLPQDGMPCIIPDTQSIAAIPNATKNSQVPPANRIPNAASEQRLLPKPKEWSR</sequence>
<feature type="region of interest" description="Disordered" evidence="1">
    <location>
        <begin position="93"/>
        <end position="122"/>
    </location>
</feature>
<dbReference type="OrthoDB" id="681128at2"/>
<reference evidence="3 4" key="2">
    <citation type="journal article" date="2016" name="Int. J. Syst. Evol. Microbiol.">
        <title>Flavisolibacter tropicus sp. nov., isolated from tropical soil.</title>
        <authorList>
            <person name="Lee J.J."/>
            <person name="Kang M.S."/>
            <person name="Kim G.S."/>
            <person name="Lee C.S."/>
            <person name="Lim S."/>
            <person name="Lee J."/>
            <person name="Roh S.H."/>
            <person name="Kang H."/>
            <person name="Ha J.M."/>
            <person name="Bae S."/>
            <person name="Jung H.Y."/>
            <person name="Kim M.K."/>
        </authorList>
    </citation>
    <scope>NUCLEOTIDE SEQUENCE [LARGE SCALE GENOMIC DNA]</scope>
    <source>
        <strain evidence="3 4">LCS9</strain>
    </source>
</reference>
<organism evidence="3 4">
    <name type="scientific">Flavisolibacter tropicus</name>
    <dbReference type="NCBI Taxonomy" id="1492898"/>
    <lineage>
        <taxon>Bacteria</taxon>
        <taxon>Pseudomonadati</taxon>
        <taxon>Bacteroidota</taxon>
        <taxon>Chitinophagia</taxon>
        <taxon>Chitinophagales</taxon>
        <taxon>Chitinophagaceae</taxon>
        <taxon>Flavisolibacter</taxon>
    </lineage>
</organism>
<evidence type="ECO:0000313" key="4">
    <source>
        <dbReference type="Proteomes" id="UP000077177"/>
    </source>
</evidence>
<evidence type="ECO:0000256" key="2">
    <source>
        <dbReference type="SAM" id="SignalP"/>
    </source>
</evidence>
<dbReference type="Proteomes" id="UP000077177">
    <property type="component" value="Chromosome"/>
</dbReference>
<dbReference type="AlphaFoldDB" id="A0A172TVG5"/>
<name>A0A172TVG5_9BACT</name>
<feature type="signal peptide" evidence="2">
    <location>
        <begin position="1"/>
        <end position="18"/>
    </location>
</feature>
<dbReference type="STRING" id="1492898.SY85_11240"/>
<dbReference type="EMBL" id="CP011390">
    <property type="protein sequence ID" value="ANE50992.1"/>
    <property type="molecule type" value="Genomic_DNA"/>
</dbReference>
<gene>
    <name evidence="3" type="ORF">SY85_11240</name>
</gene>
<evidence type="ECO:0000256" key="1">
    <source>
        <dbReference type="SAM" id="MobiDB-lite"/>
    </source>
</evidence>
<proteinExistence type="predicted"/>
<protein>
    <submittedName>
        <fullName evidence="3">Uncharacterized protein</fullName>
    </submittedName>
</protein>
<keyword evidence="2" id="KW-0732">Signal</keyword>